<dbReference type="Pfam" id="PF01638">
    <property type="entry name" value="HxlR"/>
    <property type="match status" value="1"/>
</dbReference>
<name>A0A9Q9MIP1_9ACTN</name>
<dbReference type="Proteomes" id="UP001058003">
    <property type="component" value="Chromosome"/>
</dbReference>
<proteinExistence type="predicted"/>
<dbReference type="KEGG" id="daur:Daura_19365"/>
<dbReference type="GO" id="GO:0003677">
    <property type="term" value="F:DNA binding"/>
    <property type="evidence" value="ECO:0007669"/>
    <property type="project" value="UniProtKB-KW"/>
</dbReference>
<evidence type="ECO:0000313" key="5">
    <source>
        <dbReference type="EMBL" id="UWZ58134.1"/>
    </source>
</evidence>
<dbReference type="AlphaFoldDB" id="A0A9Q9MIP1"/>
<keyword evidence="3" id="KW-0804">Transcription</keyword>
<dbReference type="OrthoDB" id="8904061at2"/>
<dbReference type="InterPro" id="IPR036390">
    <property type="entry name" value="WH_DNA-bd_sf"/>
</dbReference>
<keyword evidence="6" id="KW-1185">Reference proteome</keyword>
<accession>A0A9Q9MIP1</accession>
<dbReference type="PROSITE" id="PS51118">
    <property type="entry name" value="HTH_HXLR"/>
    <property type="match status" value="1"/>
</dbReference>
<keyword evidence="1" id="KW-0805">Transcription regulation</keyword>
<keyword evidence="2" id="KW-0238">DNA-binding</keyword>
<dbReference type="InterPro" id="IPR002577">
    <property type="entry name" value="HTH_HxlR"/>
</dbReference>
<evidence type="ECO:0000256" key="1">
    <source>
        <dbReference type="ARBA" id="ARBA00023015"/>
    </source>
</evidence>
<sequence>MTAPRPGRPVRGSSTGRPLMAALDLFGRRWNLRIVWELRQGPVGFRALRQRCDNMSSSVLRQRLTELLDARLVAQQPDAAYTLTELGRAAFQALRPLARWSEAWAATLDGEHGTASTDVTPT</sequence>
<organism evidence="5 6">
    <name type="scientific">Dactylosporangium aurantiacum</name>
    <dbReference type="NCBI Taxonomy" id="35754"/>
    <lineage>
        <taxon>Bacteria</taxon>
        <taxon>Bacillati</taxon>
        <taxon>Actinomycetota</taxon>
        <taxon>Actinomycetes</taxon>
        <taxon>Micromonosporales</taxon>
        <taxon>Micromonosporaceae</taxon>
        <taxon>Dactylosporangium</taxon>
    </lineage>
</organism>
<evidence type="ECO:0000313" key="6">
    <source>
        <dbReference type="Proteomes" id="UP001058003"/>
    </source>
</evidence>
<evidence type="ECO:0000256" key="2">
    <source>
        <dbReference type="ARBA" id="ARBA00023125"/>
    </source>
</evidence>
<evidence type="ECO:0000259" key="4">
    <source>
        <dbReference type="PROSITE" id="PS51118"/>
    </source>
</evidence>
<dbReference type="PANTHER" id="PTHR33204">
    <property type="entry name" value="TRANSCRIPTIONAL REGULATOR, MARR FAMILY"/>
    <property type="match status" value="1"/>
</dbReference>
<reference evidence="5" key="1">
    <citation type="submission" date="2021-04" db="EMBL/GenBank/DDBJ databases">
        <title>Dactylosporangium aurantiacum NRRL B-8018 full assembly.</title>
        <authorList>
            <person name="Hartkoorn R.C."/>
            <person name="Beaudoing E."/>
            <person name="Hot D."/>
        </authorList>
    </citation>
    <scope>NUCLEOTIDE SEQUENCE</scope>
    <source>
        <strain evidence="5">NRRL B-8018</strain>
    </source>
</reference>
<dbReference type="PANTHER" id="PTHR33204:SF37">
    <property type="entry name" value="HTH-TYPE TRANSCRIPTIONAL REGULATOR YODB"/>
    <property type="match status" value="1"/>
</dbReference>
<gene>
    <name evidence="5" type="ORF">Daura_19365</name>
</gene>
<dbReference type="SUPFAM" id="SSF46785">
    <property type="entry name" value="Winged helix' DNA-binding domain"/>
    <property type="match status" value="1"/>
</dbReference>
<dbReference type="Gene3D" id="1.10.10.10">
    <property type="entry name" value="Winged helix-like DNA-binding domain superfamily/Winged helix DNA-binding domain"/>
    <property type="match status" value="1"/>
</dbReference>
<dbReference type="InterPro" id="IPR036388">
    <property type="entry name" value="WH-like_DNA-bd_sf"/>
</dbReference>
<evidence type="ECO:0000256" key="3">
    <source>
        <dbReference type="ARBA" id="ARBA00023163"/>
    </source>
</evidence>
<feature type="domain" description="HTH hxlR-type" evidence="4">
    <location>
        <begin position="17"/>
        <end position="109"/>
    </location>
</feature>
<dbReference type="EMBL" id="CP073767">
    <property type="protein sequence ID" value="UWZ58134.1"/>
    <property type="molecule type" value="Genomic_DNA"/>
</dbReference>
<protein>
    <submittedName>
        <fullName evidence="5">Helix-turn-helix transcriptional regulator</fullName>
    </submittedName>
</protein>